<evidence type="ECO:0000256" key="15">
    <source>
        <dbReference type="ARBA" id="ARBA00049902"/>
    </source>
</evidence>
<dbReference type="GO" id="GO:0015648">
    <property type="term" value="F:lipid-linked peptidoglycan transporter activity"/>
    <property type="evidence" value="ECO:0007669"/>
    <property type="project" value="TreeGrafter"/>
</dbReference>
<dbReference type="Pfam" id="PF01098">
    <property type="entry name" value="FTSW_RODA_SPOVE"/>
    <property type="match status" value="1"/>
</dbReference>
<feature type="transmembrane region" description="Helical" evidence="16">
    <location>
        <begin position="21"/>
        <end position="42"/>
    </location>
</feature>
<evidence type="ECO:0000256" key="14">
    <source>
        <dbReference type="ARBA" id="ARBA00044770"/>
    </source>
</evidence>
<gene>
    <name evidence="17" type="ORF">C8D99_11924</name>
</gene>
<evidence type="ECO:0000256" key="3">
    <source>
        <dbReference type="ARBA" id="ARBA00022679"/>
    </source>
</evidence>
<keyword evidence="2" id="KW-0328">Glycosyltransferase</keyword>
<dbReference type="GO" id="GO:0008955">
    <property type="term" value="F:peptidoglycan glycosyltransferase activity"/>
    <property type="evidence" value="ECO:0007669"/>
    <property type="project" value="UniProtKB-EC"/>
</dbReference>
<feature type="transmembrane region" description="Helical" evidence="16">
    <location>
        <begin position="345"/>
        <end position="367"/>
    </location>
</feature>
<evidence type="ECO:0000256" key="4">
    <source>
        <dbReference type="ARBA" id="ARBA00022692"/>
    </source>
</evidence>
<feature type="transmembrane region" description="Helical" evidence="16">
    <location>
        <begin position="62"/>
        <end position="81"/>
    </location>
</feature>
<name>A0A4V3HFW3_9BACT</name>
<feature type="transmembrane region" description="Helical" evidence="16">
    <location>
        <begin position="271"/>
        <end position="293"/>
    </location>
</feature>
<keyword evidence="17" id="KW-0131">Cell cycle</keyword>
<evidence type="ECO:0000256" key="5">
    <source>
        <dbReference type="ARBA" id="ARBA00022960"/>
    </source>
</evidence>
<dbReference type="GO" id="GO:0008360">
    <property type="term" value="P:regulation of cell shape"/>
    <property type="evidence" value="ECO:0007669"/>
    <property type="project" value="UniProtKB-KW"/>
</dbReference>
<keyword evidence="17" id="KW-0132">Cell division</keyword>
<evidence type="ECO:0000256" key="6">
    <source>
        <dbReference type="ARBA" id="ARBA00022984"/>
    </source>
</evidence>
<feature type="transmembrane region" description="Helical" evidence="16">
    <location>
        <begin position="114"/>
        <end position="136"/>
    </location>
</feature>
<comment type="caution">
    <text evidence="17">The sequence shown here is derived from an EMBL/GenBank/DDBJ whole genome shotgun (WGS) entry which is preliminary data.</text>
</comment>
<evidence type="ECO:0000256" key="10">
    <source>
        <dbReference type="ARBA" id="ARBA00033270"/>
    </source>
</evidence>
<comment type="subcellular location">
    <subcellularLocation>
        <location evidence="1">Membrane</location>
        <topology evidence="1">Multi-pass membrane protein</topology>
    </subcellularLocation>
</comment>
<evidence type="ECO:0000256" key="16">
    <source>
        <dbReference type="SAM" id="Phobius"/>
    </source>
</evidence>
<protein>
    <recommendedName>
        <fullName evidence="12">Probable peptidoglycan glycosyltransferase FtsW</fullName>
        <ecNumber evidence="14">2.4.99.28</ecNumber>
    </recommendedName>
    <alternativeName>
        <fullName evidence="13">Cell division protein FtsW</fullName>
    </alternativeName>
    <alternativeName>
        <fullName evidence="10">Cell wall polymerase</fullName>
    </alternativeName>
    <alternativeName>
        <fullName evidence="9">Peptidoglycan polymerase</fullName>
    </alternativeName>
</protein>
<reference evidence="17 18" key="1">
    <citation type="submission" date="2019-03" db="EMBL/GenBank/DDBJ databases">
        <title>Genomic Encyclopedia of Type Strains, Phase IV (KMG-IV): sequencing the most valuable type-strain genomes for metagenomic binning, comparative biology and taxonomic classification.</title>
        <authorList>
            <person name="Goeker M."/>
        </authorList>
    </citation>
    <scope>NUCLEOTIDE SEQUENCE [LARGE SCALE GENOMIC DNA]</scope>
    <source>
        <strain evidence="17 18">DSM 25964</strain>
    </source>
</reference>
<evidence type="ECO:0000313" key="18">
    <source>
        <dbReference type="Proteomes" id="UP000295066"/>
    </source>
</evidence>
<accession>A0A4V3HFW3</accession>
<dbReference type="PANTHER" id="PTHR30474:SF2">
    <property type="entry name" value="PEPTIDOGLYCAN GLYCOSYLTRANSFERASE FTSW-RELATED"/>
    <property type="match status" value="1"/>
</dbReference>
<feature type="transmembrane region" description="Helical" evidence="16">
    <location>
        <begin position="192"/>
        <end position="212"/>
    </location>
</feature>
<evidence type="ECO:0000256" key="9">
    <source>
        <dbReference type="ARBA" id="ARBA00032370"/>
    </source>
</evidence>
<comment type="similarity">
    <text evidence="11">Belongs to the SEDS family. FtsW subfamily.</text>
</comment>
<comment type="catalytic activity">
    <reaction evidence="15">
        <text>[GlcNAc-(1-&gt;4)-Mur2Ac(oyl-L-Ala-gamma-D-Glu-L-Lys-D-Ala-D-Ala)](n)-di-trans,octa-cis-undecaprenyl diphosphate + beta-D-GlcNAc-(1-&gt;4)-Mur2Ac(oyl-L-Ala-gamma-D-Glu-L-Lys-D-Ala-D-Ala)-di-trans,octa-cis-undecaprenyl diphosphate = [GlcNAc-(1-&gt;4)-Mur2Ac(oyl-L-Ala-gamma-D-Glu-L-Lys-D-Ala-D-Ala)](n+1)-di-trans,octa-cis-undecaprenyl diphosphate + di-trans,octa-cis-undecaprenyl diphosphate + H(+)</text>
        <dbReference type="Rhea" id="RHEA:23708"/>
        <dbReference type="Rhea" id="RHEA-COMP:9602"/>
        <dbReference type="Rhea" id="RHEA-COMP:9603"/>
        <dbReference type="ChEBI" id="CHEBI:15378"/>
        <dbReference type="ChEBI" id="CHEBI:58405"/>
        <dbReference type="ChEBI" id="CHEBI:60033"/>
        <dbReference type="ChEBI" id="CHEBI:78435"/>
        <dbReference type="EC" id="2.4.99.28"/>
    </reaction>
</comment>
<sequence>MMEETALMRKSPARRPQVDPFLWIIPLVLAIFGILMIFSLTSHTSLEEYGSPFTLGMKQVEWLLVGITGMLVMYMIPLSFWKKHSGVIWLLSLFLLVLTLIPGIGIKAGGARRWIGFAGLRFQPIEFLNLALAVHLSRLLNTSEKRGLSVFVSITVPVLFLSVIPLLFQPNMGGTILIFALSMAIHVQCRGWSWPFIAGAAGFPFFFMFIIREGYRLRRYIAFLDPWEQPMDSGFQVIQGLVAFSNGGLFGVGVGKGLQKLNYLPAAHTDYIFATVGEEFGFIGTFFILFFFLMWTMRACSVYKNAEGFRATLIWALTVSVLIPLFINLGGVLKLMPLTGIPLPFISYGGSSLLFMWVKIGILMRVCREVSLP</sequence>
<evidence type="ECO:0000313" key="17">
    <source>
        <dbReference type="EMBL" id="TDY56077.1"/>
    </source>
</evidence>
<dbReference type="EMBL" id="SORI01000019">
    <property type="protein sequence ID" value="TDY56077.1"/>
    <property type="molecule type" value="Genomic_DNA"/>
</dbReference>
<dbReference type="Proteomes" id="UP000295066">
    <property type="component" value="Unassembled WGS sequence"/>
</dbReference>
<evidence type="ECO:0000256" key="2">
    <source>
        <dbReference type="ARBA" id="ARBA00022676"/>
    </source>
</evidence>
<feature type="transmembrane region" description="Helical" evidence="16">
    <location>
        <begin position="148"/>
        <end position="168"/>
    </location>
</feature>
<feature type="transmembrane region" description="Helical" evidence="16">
    <location>
        <begin position="313"/>
        <end position="333"/>
    </location>
</feature>
<evidence type="ECO:0000256" key="8">
    <source>
        <dbReference type="ARBA" id="ARBA00023136"/>
    </source>
</evidence>
<keyword evidence="5" id="KW-0133">Cell shape</keyword>
<keyword evidence="8 16" id="KW-0472">Membrane</keyword>
<keyword evidence="18" id="KW-1185">Reference proteome</keyword>
<dbReference type="AlphaFoldDB" id="A0A4V3HFW3"/>
<keyword evidence="6" id="KW-0573">Peptidoglycan synthesis</keyword>
<evidence type="ECO:0000256" key="13">
    <source>
        <dbReference type="ARBA" id="ARBA00041418"/>
    </source>
</evidence>
<dbReference type="GO" id="GO:0051301">
    <property type="term" value="P:cell division"/>
    <property type="evidence" value="ECO:0007669"/>
    <property type="project" value="UniProtKB-KW"/>
</dbReference>
<keyword evidence="3" id="KW-0808">Transferase</keyword>
<dbReference type="GO" id="GO:0009252">
    <property type="term" value="P:peptidoglycan biosynthetic process"/>
    <property type="evidence" value="ECO:0007669"/>
    <property type="project" value="UniProtKB-KW"/>
</dbReference>
<feature type="transmembrane region" description="Helical" evidence="16">
    <location>
        <begin position="233"/>
        <end position="251"/>
    </location>
</feature>
<dbReference type="GO" id="GO:0032153">
    <property type="term" value="C:cell division site"/>
    <property type="evidence" value="ECO:0007669"/>
    <property type="project" value="TreeGrafter"/>
</dbReference>
<dbReference type="PANTHER" id="PTHR30474">
    <property type="entry name" value="CELL CYCLE PROTEIN"/>
    <property type="match status" value="1"/>
</dbReference>
<keyword evidence="7 16" id="KW-1133">Transmembrane helix</keyword>
<dbReference type="EC" id="2.4.99.28" evidence="14"/>
<proteinExistence type="inferred from homology"/>
<keyword evidence="4 16" id="KW-0812">Transmembrane</keyword>
<dbReference type="InterPro" id="IPR001182">
    <property type="entry name" value="FtsW/RodA"/>
</dbReference>
<evidence type="ECO:0000256" key="11">
    <source>
        <dbReference type="ARBA" id="ARBA00038053"/>
    </source>
</evidence>
<dbReference type="RefSeq" id="WP_243833923.1">
    <property type="nucleotide sequence ID" value="NZ_SORI01000019.1"/>
</dbReference>
<organism evidence="17 18">
    <name type="scientific">Aminivibrio pyruvatiphilus</name>
    <dbReference type="NCBI Taxonomy" id="1005740"/>
    <lineage>
        <taxon>Bacteria</taxon>
        <taxon>Thermotogati</taxon>
        <taxon>Synergistota</taxon>
        <taxon>Synergistia</taxon>
        <taxon>Synergistales</taxon>
        <taxon>Aminobacteriaceae</taxon>
        <taxon>Aminivibrio</taxon>
    </lineage>
</organism>
<dbReference type="GO" id="GO:0005886">
    <property type="term" value="C:plasma membrane"/>
    <property type="evidence" value="ECO:0007669"/>
    <property type="project" value="TreeGrafter"/>
</dbReference>
<feature type="transmembrane region" description="Helical" evidence="16">
    <location>
        <begin position="88"/>
        <end position="108"/>
    </location>
</feature>
<evidence type="ECO:0000256" key="7">
    <source>
        <dbReference type="ARBA" id="ARBA00022989"/>
    </source>
</evidence>
<evidence type="ECO:0000256" key="1">
    <source>
        <dbReference type="ARBA" id="ARBA00004141"/>
    </source>
</evidence>
<evidence type="ECO:0000256" key="12">
    <source>
        <dbReference type="ARBA" id="ARBA00041185"/>
    </source>
</evidence>